<dbReference type="GO" id="GO:0016787">
    <property type="term" value="F:hydrolase activity"/>
    <property type="evidence" value="ECO:0007669"/>
    <property type="project" value="UniProtKB-KW"/>
</dbReference>
<proteinExistence type="inferred from homology"/>
<keyword evidence="1 2" id="KW-0732">Signal</keyword>
<accession>A0A931AR95</accession>
<dbReference type="PANTHER" id="PTHR11575">
    <property type="entry name" value="5'-NUCLEOTIDASE-RELATED"/>
    <property type="match status" value="1"/>
</dbReference>
<dbReference type="Pfam" id="PF02872">
    <property type="entry name" value="5_nucleotid_C"/>
    <property type="match status" value="1"/>
</dbReference>
<name>A0A931AR95_9FIRM</name>
<feature type="domain" description="Calcineurin-like phosphoesterase" evidence="3">
    <location>
        <begin position="35"/>
        <end position="267"/>
    </location>
</feature>
<evidence type="ECO:0000259" key="4">
    <source>
        <dbReference type="Pfam" id="PF02872"/>
    </source>
</evidence>
<dbReference type="Proteomes" id="UP000621436">
    <property type="component" value="Unassembled WGS sequence"/>
</dbReference>
<dbReference type="InterPro" id="IPR004843">
    <property type="entry name" value="Calcineurin-like_PHP"/>
</dbReference>
<dbReference type="AlphaFoldDB" id="A0A931AR95"/>
<keyword evidence="2" id="KW-0547">Nucleotide-binding</keyword>
<feature type="chain" id="PRO_5038169050" evidence="2">
    <location>
        <begin position="28"/>
        <end position="621"/>
    </location>
</feature>
<dbReference type="GO" id="GO:0009166">
    <property type="term" value="P:nucleotide catabolic process"/>
    <property type="evidence" value="ECO:0007669"/>
    <property type="project" value="InterPro"/>
</dbReference>
<dbReference type="NCBIfam" id="NF006938">
    <property type="entry name" value="PRK09420.1"/>
    <property type="match status" value="1"/>
</dbReference>
<feature type="signal peptide" evidence="2">
    <location>
        <begin position="1"/>
        <end position="27"/>
    </location>
</feature>
<keyword evidence="2" id="KW-0378">Hydrolase</keyword>
<reference evidence="5" key="1">
    <citation type="submission" date="2020-11" db="EMBL/GenBank/DDBJ databases">
        <title>Halonatronomonas betainensis gen. nov., sp. nov. a novel haloalkaliphilic representative of the family Halanaerobiacae capable of betaine degradation.</title>
        <authorList>
            <person name="Boltyanskaya Y."/>
            <person name="Kevbrin V."/>
            <person name="Detkova E."/>
            <person name="Grouzdev D.S."/>
            <person name="Koziaeva V."/>
            <person name="Zhilina T."/>
        </authorList>
    </citation>
    <scope>NUCLEOTIDE SEQUENCE</scope>
    <source>
        <strain evidence="5">Z-7014</strain>
    </source>
</reference>
<keyword evidence="6" id="KW-1185">Reference proteome</keyword>
<organism evidence="5 6">
    <name type="scientific">Halonatronomonas betaini</name>
    <dbReference type="NCBI Taxonomy" id="2778430"/>
    <lineage>
        <taxon>Bacteria</taxon>
        <taxon>Bacillati</taxon>
        <taxon>Bacillota</taxon>
        <taxon>Clostridia</taxon>
        <taxon>Halanaerobiales</taxon>
        <taxon>Halarsenatibacteraceae</taxon>
        <taxon>Halonatronomonas</taxon>
    </lineage>
</organism>
<evidence type="ECO:0000256" key="2">
    <source>
        <dbReference type="RuleBase" id="RU362119"/>
    </source>
</evidence>
<dbReference type="InterPro" id="IPR008334">
    <property type="entry name" value="5'-Nucleotdase_C"/>
</dbReference>
<dbReference type="EMBL" id="JADPIE010000004">
    <property type="protein sequence ID" value="MBF8437042.1"/>
    <property type="molecule type" value="Genomic_DNA"/>
</dbReference>
<comment type="similarity">
    <text evidence="2">Belongs to the 5'-nucleotidase family.</text>
</comment>
<protein>
    <submittedName>
        <fullName evidence="5">Bifunctional 2',3'-cyclic-nucleotide 2'-phosphodiesterase/3'-nucleotidase</fullName>
    </submittedName>
</protein>
<dbReference type="PANTHER" id="PTHR11575:SF6">
    <property type="entry name" value="2',3'-CYCLIC-NUCLEOTIDE 2'-PHOSPHODIESTERASE_3'-NUCLEOTIDASE"/>
    <property type="match status" value="1"/>
</dbReference>
<dbReference type="InterPro" id="IPR006179">
    <property type="entry name" value="5_nucleotidase/apyrase"/>
</dbReference>
<evidence type="ECO:0000256" key="1">
    <source>
        <dbReference type="ARBA" id="ARBA00022729"/>
    </source>
</evidence>
<comment type="caution">
    <text evidence="5">The sequence shown here is derived from an EMBL/GenBank/DDBJ whole genome shotgun (WGS) entry which is preliminary data.</text>
</comment>
<dbReference type="InterPro" id="IPR036907">
    <property type="entry name" value="5'-Nucleotdase_C_sf"/>
</dbReference>
<dbReference type="SUPFAM" id="SSF56300">
    <property type="entry name" value="Metallo-dependent phosphatases"/>
    <property type="match status" value="1"/>
</dbReference>
<dbReference type="InterPro" id="IPR029052">
    <property type="entry name" value="Metallo-depent_PP-like"/>
</dbReference>
<feature type="domain" description="5'-Nucleotidase C-terminal" evidence="4">
    <location>
        <begin position="357"/>
        <end position="530"/>
    </location>
</feature>
<dbReference type="GO" id="GO:0030288">
    <property type="term" value="C:outer membrane-bounded periplasmic space"/>
    <property type="evidence" value="ECO:0007669"/>
    <property type="project" value="TreeGrafter"/>
</dbReference>
<dbReference type="SUPFAM" id="SSF55816">
    <property type="entry name" value="5'-nucleotidase (syn. UDP-sugar hydrolase), C-terminal domain"/>
    <property type="match status" value="1"/>
</dbReference>
<gene>
    <name evidence="5" type="ORF">I0Q91_08135</name>
</gene>
<evidence type="ECO:0000313" key="5">
    <source>
        <dbReference type="EMBL" id="MBF8437042.1"/>
    </source>
</evidence>
<dbReference type="Gene3D" id="3.90.780.10">
    <property type="entry name" value="5'-Nucleotidase, C-terminal domain"/>
    <property type="match status" value="1"/>
</dbReference>
<dbReference type="GO" id="GO:0000166">
    <property type="term" value="F:nucleotide binding"/>
    <property type="evidence" value="ECO:0007669"/>
    <property type="project" value="UniProtKB-KW"/>
</dbReference>
<evidence type="ECO:0000313" key="6">
    <source>
        <dbReference type="Proteomes" id="UP000621436"/>
    </source>
</evidence>
<dbReference type="Pfam" id="PF00149">
    <property type="entry name" value="Metallophos"/>
    <property type="match status" value="1"/>
</dbReference>
<sequence>MKKTKLIGLTIAMAFLAVTLIASPAMAEDGDYNLRMMATGDLHQYLVPYDYMNDEPFDAYGFSKTFTLIEEAREEFGENTLLFDTGDAIQGSMIGNYEALVEPLEMFETQAIIEAMNFAGYDAAAVGNHELQDFGLDFFDKALRGSEFPWLGANFYTMEGEYYTQPFEIFEKDIDGETVRIGVISFVPHETMSWGRTHLHGEVTIDDIIESAEHYIPMLESITDLVVVASHTGVGSTARDHADSYDAGYHLAQMDEVDAYLGGHSHSTFPSEDYADVENINVEEGTIFGKPASMPGRWGEALSIIDLKIAHENGEWDIVDFNVDLREIDEDTPEHPDIVEIASDVHDATVEYVRTPIGSTEVPVKAYFSEVKDSAVTQVVNEAQLWFAEEQLANTDYEDHPIVGVAAPFQTSTSVEGDITIGDVTDIYLYDNTVYILEMTGEGLVEFLEHSVLHFSEIDPDDPDPQVIDTLGPSFNYDVVEGIDYEIDITQPEGERITNVEYNGEPLDMDQEFAVITNDYRAGGGGDFPHTGDDAEVIFSSADANRDQIIHYIEEYGTINPEPSGNWRLKPVDTAGPVQFETHADAVEYIEEFDRVQGIEFVEETEDGALFELDLENLGWD</sequence>
<evidence type="ECO:0000259" key="3">
    <source>
        <dbReference type="Pfam" id="PF00149"/>
    </source>
</evidence>
<dbReference type="PRINTS" id="PR01607">
    <property type="entry name" value="APYRASEFAMLY"/>
</dbReference>
<dbReference type="Gene3D" id="3.60.21.10">
    <property type="match status" value="1"/>
</dbReference>